<evidence type="ECO:0000313" key="4">
    <source>
        <dbReference type="Proteomes" id="UP000243679"/>
    </source>
</evidence>
<sequence>MTKKHSAILGILLLAVLLVANNSSAATNQSQSQSQKNKHKHKRKYKQHTLVVTSTAYTMRVEETKKGHVGLTAWGDQLKPGMKSLSVSRDLIRLGLDHGTQVRIEGLPSVYIVRDKMNKRWKKKIDIFMGNDVAATRKWGKRQVTIHWQSPLKK</sequence>
<gene>
    <name evidence="3" type="ORF">TAO_0439</name>
</gene>
<feature type="region of interest" description="Disordered" evidence="1">
    <location>
        <begin position="25"/>
        <end position="46"/>
    </location>
</feature>
<reference evidence="3 4" key="1">
    <citation type="journal article" date="2017" name="ISME J.">
        <title>An acid-tolerant ammonia-oxidizing ?-proteobacterium from soil.</title>
        <authorList>
            <person name="Hayatsu M."/>
            <person name="Tago K."/>
            <person name="Uchiyama I."/>
            <person name="Toyoda A."/>
            <person name="Wang Y."/>
            <person name="Shimomura Y."/>
            <person name="Okubo T."/>
            <person name="Kurisu F."/>
            <person name="Hirono Y."/>
            <person name="Nonaka K."/>
            <person name="Akiyama H."/>
            <person name="Itoh T."/>
            <person name="Takami H."/>
        </authorList>
    </citation>
    <scope>NUCLEOTIDE SEQUENCE [LARGE SCALE GENOMIC DNA]</scope>
    <source>
        <strain evidence="3 4">TAO100</strain>
    </source>
</reference>
<organism evidence="3 4">
    <name type="scientific">Candidatus Nitrosoglobus terrae</name>
    <dbReference type="NCBI Taxonomy" id="1630141"/>
    <lineage>
        <taxon>Bacteria</taxon>
        <taxon>Pseudomonadati</taxon>
        <taxon>Pseudomonadota</taxon>
        <taxon>Gammaproteobacteria</taxon>
        <taxon>Chromatiales</taxon>
        <taxon>Chromatiaceae</taxon>
        <taxon>Candidatus Nitrosoglobus</taxon>
    </lineage>
</organism>
<feature type="signal peptide" evidence="2">
    <location>
        <begin position="1"/>
        <end position="25"/>
    </location>
</feature>
<dbReference type="Proteomes" id="UP000243679">
    <property type="component" value="Chromosome"/>
</dbReference>
<name>A0A1Q2SL20_9GAMM</name>
<dbReference type="EMBL" id="AP014836">
    <property type="protein sequence ID" value="BAW79809.1"/>
    <property type="molecule type" value="Genomic_DNA"/>
</dbReference>
<keyword evidence="4" id="KW-1185">Reference proteome</keyword>
<feature type="compositionally biased region" description="Basic residues" evidence="1">
    <location>
        <begin position="36"/>
        <end position="46"/>
    </location>
</feature>
<accession>A0A1Q2SL20</accession>
<feature type="compositionally biased region" description="Low complexity" evidence="1">
    <location>
        <begin position="25"/>
        <end position="35"/>
    </location>
</feature>
<evidence type="ECO:0000313" key="3">
    <source>
        <dbReference type="EMBL" id="BAW79809.1"/>
    </source>
</evidence>
<evidence type="ECO:0000256" key="2">
    <source>
        <dbReference type="SAM" id="SignalP"/>
    </source>
</evidence>
<dbReference type="KEGG" id="ntt:TAO_0439"/>
<dbReference type="OrthoDB" id="5624888at2"/>
<dbReference type="CDD" id="cd22784">
    <property type="entry name" value="DPBB_MltA_YuiC-like"/>
    <property type="match status" value="1"/>
</dbReference>
<dbReference type="AlphaFoldDB" id="A0A1Q2SL20"/>
<feature type="chain" id="PRO_5013383714" evidence="2">
    <location>
        <begin position="26"/>
        <end position="154"/>
    </location>
</feature>
<proteinExistence type="predicted"/>
<dbReference type="RefSeq" id="WP_096526426.1">
    <property type="nucleotide sequence ID" value="NZ_AP014836.1"/>
</dbReference>
<protein>
    <submittedName>
        <fullName evidence="3">Hypothetical conserved protein</fullName>
    </submittedName>
</protein>
<keyword evidence="2" id="KW-0732">Signal</keyword>
<evidence type="ECO:0000256" key="1">
    <source>
        <dbReference type="SAM" id="MobiDB-lite"/>
    </source>
</evidence>